<dbReference type="EMBL" id="JBIYDN010000052">
    <property type="protein sequence ID" value="MFK4448476.1"/>
    <property type="molecule type" value="Genomic_DNA"/>
</dbReference>
<keyword evidence="2" id="KW-0812">Transmembrane</keyword>
<organism evidence="3 4">
    <name type="scientific">Caballeronia udeis</name>
    <dbReference type="NCBI Taxonomy" id="1232866"/>
    <lineage>
        <taxon>Bacteria</taxon>
        <taxon>Pseudomonadati</taxon>
        <taxon>Pseudomonadota</taxon>
        <taxon>Betaproteobacteria</taxon>
        <taxon>Burkholderiales</taxon>
        <taxon>Burkholderiaceae</taxon>
        <taxon>Caballeronia</taxon>
    </lineage>
</organism>
<evidence type="ECO:0008006" key="5">
    <source>
        <dbReference type="Google" id="ProtNLM"/>
    </source>
</evidence>
<comment type="caution">
    <text evidence="3">The sequence shown here is derived from an EMBL/GenBank/DDBJ whole genome shotgun (WGS) entry which is preliminary data.</text>
</comment>
<feature type="transmembrane region" description="Helical" evidence="2">
    <location>
        <begin position="30"/>
        <end position="51"/>
    </location>
</feature>
<protein>
    <recommendedName>
        <fullName evidence="5">Lipoprotein</fullName>
    </recommendedName>
</protein>
<dbReference type="RefSeq" id="WP_404614802.1">
    <property type="nucleotide sequence ID" value="NZ_JBIYDN010000052.1"/>
</dbReference>
<name>A0ABW8MXL5_9BURK</name>
<evidence type="ECO:0000313" key="3">
    <source>
        <dbReference type="EMBL" id="MFK4448476.1"/>
    </source>
</evidence>
<feature type="compositionally biased region" description="Polar residues" evidence="1">
    <location>
        <begin position="76"/>
        <end position="111"/>
    </location>
</feature>
<reference evidence="3 4" key="2">
    <citation type="submission" date="2024-11" db="EMBL/GenBank/DDBJ databases">
        <title>Using genomics to understand microbial adaptation to soil warming.</title>
        <authorList>
            <person name="Deangelis K.M. PhD."/>
        </authorList>
    </citation>
    <scope>NUCLEOTIDE SEQUENCE [LARGE SCALE GENOMIC DNA]</scope>
    <source>
        <strain evidence="3 4">GAS97</strain>
    </source>
</reference>
<evidence type="ECO:0000256" key="2">
    <source>
        <dbReference type="SAM" id="Phobius"/>
    </source>
</evidence>
<feature type="compositionally biased region" description="Low complexity" evidence="1">
    <location>
        <begin position="52"/>
        <end position="75"/>
    </location>
</feature>
<feature type="region of interest" description="Disordered" evidence="1">
    <location>
        <begin position="52"/>
        <end position="119"/>
    </location>
</feature>
<proteinExistence type="predicted"/>
<reference evidence="3 4" key="1">
    <citation type="submission" date="2024-10" db="EMBL/GenBank/DDBJ databases">
        <authorList>
            <person name="Deangelis K."/>
            <person name="Huntemann M."/>
            <person name="Clum A."/>
            <person name="Wang J."/>
            <person name="Palaniappan K."/>
            <person name="Ritter S."/>
            <person name="Chen I.-M."/>
            <person name="Stamatis D."/>
            <person name="Reddy T."/>
            <person name="O'Malley R."/>
            <person name="Daum C."/>
            <person name="Ng V."/>
            <person name="Ivanova N."/>
            <person name="Kyrpides N."/>
            <person name="Woyke T."/>
        </authorList>
    </citation>
    <scope>NUCLEOTIDE SEQUENCE [LARGE SCALE GENOMIC DNA]</scope>
    <source>
        <strain evidence="3 4">GAS97</strain>
    </source>
</reference>
<keyword evidence="4" id="KW-1185">Reference proteome</keyword>
<sequence>MFGNSEIADLAIKLKAMPGQFKALPSQKKLIWGVVAAVVVCIIAAKIHALGSSPDTQSQASTPTPTSAPRPASGTVTTNAAVASPSTAFQSVSQPVPQATAQAAGSANPASGPNAALGDVILPGQPEPAGLTPRAMQFSLESQAQNAWSSVGSIVEQASVASFTTQAPPALAATAPTDGMLRNTWTFWFKLDKDQKTTFVYHVAGNAPVSATVAIDDSQDPLLSAKLNVLMVGNRADPVTIAGSLGLGAGWHKAVVAMQHEVFGNFPNATATAILYMHGPGEGVPVAVVPAAASSSTAQ</sequence>
<keyword evidence="2" id="KW-0472">Membrane</keyword>
<dbReference type="Proteomes" id="UP001620514">
    <property type="component" value="Unassembled WGS sequence"/>
</dbReference>
<keyword evidence="2" id="KW-1133">Transmembrane helix</keyword>
<gene>
    <name evidence="3" type="ORF">ABH943_008520</name>
</gene>
<accession>A0ABW8MXL5</accession>
<evidence type="ECO:0000256" key="1">
    <source>
        <dbReference type="SAM" id="MobiDB-lite"/>
    </source>
</evidence>
<evidence type="ECO:0000313" key="4">
    <source>
        <dbReference type="Proteomes" id="UP001620514"/>
    </source>
</evidence>